<name>A0A8R7TPZ6_TRIUA</name>
<keyword evidence="2" id="KW-1185">Reference proteome</keyword>
<protein>
    <submittedName>
        <fullName evidence="1">Uncharacterized protein</fullName>
    </submittedName>
</protein>
<reference evidence="1" key="3">
    <citation type="submission" date="2022-06" db="UniProtKB">
        <authorList>
            <consortium name="EnsemblPlants"/>
        </authorList>
    </citation>
    <scope>IDENTIFICATION</scope>
</reference>
<evidence type="ECO:0000313" key="1">
    <source>
        <dbReference type="EnsemblPlants" id="TuG1812G0200006338.01.T01.cds301945"/>
    </source>
</evidence>
<dbReference type="Proteomes" id="UP000015106">
    <property type="component" value="Chromosome 2"/>
</dbReference>
<sequence>MILEVIVQTFTQLCASHSQSESISHKTFCPLLLYLINTIHPSLLFHLASHNIKSIFKCFSVFVFKHTSTEIFEKR</sequence>
<reference evidence="1" key="2">
    <citation type="submission" date="2018-03" db="EMBL/GenBank/DDBJ databases">
        <title>The Triticum urartu genome reveals the dynamic nature of wheat genome evolution.</title>
        <authorList>
            <person name="Ling H."/>
            <person name="Ma B."/>
            <person name="Shi X."/>
            <person name="Liu H."/>
            <person name="Dong L."/>
            <person name="Sun H."/>
            <person name="Cao Y."/>
            <person name="Gao Q."/>
            <person name="Zheng S."/>
            <person name="Li Y."/>
            <person name="Yu Y."/>
            <person name="Du H."/>
            <person name="Qi M."/>
            <person name="Li Y."/>
            <person name="Yu H."/>
            <person name="Cui Y."/>
            <person name="Wang N."/>
            <person name="Chen C."/>
            <person name="Wu H."/>
            <person name="Zhao Y."/>
            <person name="Zhang J."/>
            <person name="Li Y."/>
            <person name="Zhou W."/>
            <person name="Zhang B."/>
            <person name="Hu W."/>
            <person name="Eijk M."/>
            <person name="Tang J."/>
            <person name="Witsenboer H."/>
            <person name="Zhao S."/>
            <person name="Li Z."/>
            <person name="Zhang A."/>
            <person name="Wang D."/>
            <person name="Liang C."/>
        </authorList>
    </citation>
    <scope>NUCLEOTIDE SEQUENCE [LARGE SCALE GENOMIC DNA]</scope>
    <source>
        <strain evidence="1">cv. G1812</strain>
    </source>
</reference>
<accession>A0A8R7TPZ6</accession>
<reference evidence="2" key="1">
    <citation type="journal article" date="2013" name="Nature">
        <title>Draft genome of the wheat A-genome progenitor Triticum urartu.</title>
        <authorList>
            <person name="Ling H.Q."/>
            <person name="Zhao S."/>
            <person name="Liu D."/>
            <person name="Wang J."/>
            <person name="Sun H."/>
            <person name="Zhang C."/>
            <person name="Fan H."/>
            <person name="Li D."/>
            <person name="Dong L."/>
            <person name="Tao Y."/>
            <person name="Gao C."/>
            <person name="Wu H."/>
            <person name="Li Y."/>
            <person name="Cui Y."/>
            <person name="Guo X."/>
            <person name="Zheng S."/>
            <person name="Wang B."/>
            <person name="Yu K."/>
            <person name="Liang Q."/>
            <person name="Yang W."/>
            <person name="Lou X."/>
            <person name="Chen J."/>
            <person name="Feng M."/>
            <person name="Jian J."/>
            <person name="Zhang X."/>
            <person name="Luo G."/>
            <person name="Jiang Y."/>
            <person name="Liu J."/>
            <person name="Wang Z."/>
            <person name="Sha Y."/>
            <person name="Zhang B."/>
            <person name="Wu H."/>
            <person name="Tang D."/>
            <person name="Shen Q."/>
            <person name="Xue P."/>
            <person name="Zou S."/>
            <person name="Wang X."/>
            <person name="Liu X."/>
            <person name="Wang F."/>
            <person name="Yang Y."/>
            <person name="An X."/>
            <person name="Dong Z."/>
            <person name="Zhang K."/>
            <person name="Zhang X."/>
            <person name="Luo M.C."/>
            <person name="Dvorak J."/>
            <person name="Tong Y."/>
            <person name="Wang J."/>
            <person name="Yang H."/>
            <person name="Li Z."/>
            <person name="Wang D."/>
            <person name="Zhang A."/>
            <person name="Wang J."/>
        </authorList>
    </citation>
    <scope>NUCLEOTIDE SEQUENCE</scope>
    <source>
        <strain evidence="2">cv. G1812</strain>
    </source>
</reference>
<proteinExistence type="predicted"/>
<evidence type="ECO:0000313" key="2">
    <source>
        <dbReference type="Proteomes" id="UP000015106"/>
    </source>
</evidence>
<dbReference type="Gramene" id="TuG1812G0200006338.01.T01">
    <property type="protein sequence ID" value="TuG1812G0200006338.01.T01.cds301945"/>
    <property type="gene ID" value="TuG1812G0200006338.01"/>
</dbReference>
<organism evidence="1 2">
    <name type="scientific">Triticum urartu</name>
    <name type="common">Red wild einkorn</name>
    <name type="synonym">Crithodium urartu</name>
    <dbReference type="NCBI Taxonomy" id="4572"/>
    <lineage>
        <taxon>Eukaryota</taxon>
        <taxon>Viridiplantae</taxon>
        <taxon>Streptophyta</taxon>
        <taxon>Embryophyta</taxon>
        <taxon>Tracheophyta</taxon>
        <taxon>Spermatophyta</taxon>
        <taxon>Magnoliopsida</taxon>
        <taxon>Liliopsida</taxon>
        <taxon>Poales</taxon>
        <taxon>Poaceae</taxon>
        <taxon>BOP clade</taxon>
        <taxon>Pooideae</taxon>
        <taxon>Triticodae</taxon>
        <taxon>Triticeae</taxon>
        <taxon>Triticinae</taxon>
        <taxon>Triticum</taxon>
    </lineage>
</organism>
<dbReference type="EnsemblPlants" id="TuG1812G0200006338.01.T01">
    <property type="protein sequence ID" value="TuG1812G0200006338.01.T01.cds301945"/>
    <property type="gene ID" value="TuG1812G0200006338.01"/>
</dbReference>
<dbReference type="AlphaFoldDB" id="A0A8R7TPZ6"/>